<organism evidence="1 2">
    <name type="scientific">Candidatus Cryptobacteroides intestinavium</name>
    <dbReference type="NCBI Taxonomy" id="2840766"/>
    <lineage>
        <taxon>Bacteria</taxon>
        <taxon>Pseudomonadati</taxon>
        <taxon>Bacteroidota</taxon>
        <taxon>Bacteroidia</taxon>
        <taxon>Bacteroidales</taxon>
        <taxon>Candidatus Cryptobacteroides</taxon>
    </lineage>
</organism>
<evidence type="ECO:0000313" key="2">
    <source>
        <dbReference type="Proteomes" id="UP000823661"/>
    </source>
</evidence>
<accession>A0A9D9HFJ7</accession>
<dbReference type="AlphaFoldDB" id="A0A9D9HFJ7"/>
<protein>
    <submittedName>
        <fullName evidence="1">Uncharacterized protein</fullName>
    </submittedName>
</protein>
<comment type="caution">
    <text evidence="1">The sequence shown here is derived from an EMBL/GenBank/DDBJ whole genome shotgun (WGS) entry which is preliminary data.</text>
</comment>
<reference evidence="1" key="2">
    <citation type="journal article" date="2021" name="PeerJ">
        <title>Extensive microbial diversity within the chicken gut microbiome revealed by metagenomics and culture.</title>
        <authorList>
            <person name="Gilroy R."/>
            <person name="Ravi A."/>
            <person name="Getino M."/>
            <person name="Pursley I."/>
            <person name="Horton D.L."/>
            <person name="Alikhan N.F."/>
            <person name="Baker D."/>
            <person name="Gharbi K."/>
            <person name="Hall N."/>
            <person name="Watson M."/>
            <person name="Adriaenssens E.M."/>
            <person name="Foster-Nyarko E."/>
            <person name="Jarju S."/>
            <person name="Secka A."/>
            <person name="Antonio M."/>
            <person name="Oren A."/>
            <person name="Chaudhuri R.R."/>
            <person name="La Ragione R."/>
            <person name="Hildebrand F."/>
            <person name="Pallen M.J."/>
        </authorList>
    </citation>
    <scope>NUCLEOTIDE SEQUENCE</scope>
    <source>
        <strain evidence="1">B1-20833</strain>
    </source>
</reference>
<dbReference type="Proteomes" id="UP000823661">
    <property type="component" value="Unassembled WGS sequence"/>
</dbReference>
<reference evidence="1" key="1">
    <citation type="submission" date="2020-10" db="EMBL/GenBank/DDBJ databases">
        <authorList>
            <person name="Gilroy R."/>
        </authorList>
    </citation>
    <scope>NUCLEOTIDE SEQUENCE</scope>
    <source>
        <strain evidence="1">B1-20833</strain>
    </source>
</reference>
<evidence type="ECO:0000313" key="1">
    <source>
        <dbReference type="EMBL" id="MBO8452385.1"/>
    </source>
</evidence>
<name>A0A9D9HFJ7_9BACT</name>
<gene>
    <name evidence="1" type="ORF">IAC06_05825</name>
</gene>
<sequence length="75" mass="8766">MKGKDHFTQHEIATLRRLIRIRVELSQQSGTKNEQKKVRDRMRSIGFYGGDDWGIFDCQESDLDRLIDSGLIKVE</sequence>
<proteinExistence type="predicted"/>
<dbReference type="EMBL" id="JADIMI010000057">
    <property type="protein sequence ID" value="MBO8452385.1"/>
    <property type="molecule type" value="Genomic_DNA"/>
</dbReference>